<dbReference type="EMBL" id="GBRH01276952">
    <property type="protein sequence ID" value="JAD20943.1"/>
    <property type="molecule type" value="Transcribed_RNA"/>
</dbReference>
<organism evidence="1">
    <name type="scientific">Arundo donax</name>
    <name type="common">Giant reed</name>
    <name type="synonym">Donax arundinaceus</name>
    <dbReference type="NCBI Taxonomy" id="35708"/>
    <lineage>
        <taxon>Eukaryota</taxon>
        <taxon>Viridiplantae</taxon>
        <taxon>Streptophyta</taxon>
        <taxon>Embryophyta</taxon>
        <taxon>Tracheophyta</taxon>
        <taxon>Spermatophyta</taxon>
        <taxon>Magnoliopsida</taxon>
        <taxon>Liliopsida</taxon>
        <taxon>Poales</taxon>
        <taxon>Poaceae</taxon>
        <taxon>PACMAD clade</taxon>
        <taxon>Arundinoideae</taxon>
        <taxon>Arundineae</taxon>
        <taxon>Arundo</taxon>
    </lineage>
</organism>
<reference evidence="1" key="1">
    <citation type="submission" date="2014-09" db="EMBL/GenBank/DDBJ databases">
        <authorList>
            <person name="Magalhaes I.L.F."/>
            <person name="Oliveira U."/>
            <person name="Santos F.R."/>
            <person name="Vidigal T.H.D.A."/>
            <person name="Brescovit A.D."/>
            <person name="Santos A.J."/>
        </authorList>
    </citation>
    <scope>NUCLEOTIDE SEQUENCE</scope>
    <source>
        <tissue evidence="1">Shoot tissue taken approximately 20 cm above the soil surface</tissue>
    </source>
</reference>
<accession>A0A0A8Y720</accession>
<sequence>MTLKDMVWDDEPLHSFDSHGGLLDQVAQGGEYLVSEERKATADLLTDDVHTRVSGGPFRFKLRMDVVSDVFNEVPCPDGVSADKDGEAMPCLQEAWVVGIALEVLDEMHHKDVVWDKDMLVLGGECTDSVIEVVNDLLHDIVVWPEKLVDTDVHDGLLLQIAQGEEYLNV</sequence>
<proteinExistence type="predicted"/>
<dbReference type="AlphaFoldDB" id="A0A0A8Y720"/>
<reference evidence="1" key="2">
    <citation type="journal article" date="2015" name="Data Brief">
        <title>Shoot transcriptome of the giant reed, Arundo donax.</title>
        <authorList>
            <person name="Barrero R.A."/>
            <person name="Guerrero F.D."/>
            <person name="Moolhuijzen P."/>
            <person name="Goolsby J.A."/>
            <person name="Tidwell J."/>
            <person name="Bellgard S.E."/>
            <person name="Bellgard M.I."/>
        </authorList>
    </citation>
    <scope>NUCLEOTIDE SEQUENCE</scope>
    <source>
        <tissue evidence="1">Shoot tissue taken approximately 20 cm above the soil surface</tissue>
    </source>
</reference>
<evidence type="ECO:0000313" key="1">
    <source>
        <dbReference type="EMBL" id="JAD20943.1"/>
    </source>
</evidence>
<protein>
    <submittedName>
        <fullName evidence="1">Uncharacterized protein</fullName>
    </submittedName>
</protein>
<name>A0A0A8Y720_ARUDO</name>